<evidence type="ECO:0008006" key="4">
    <source>
        <dbReference type="Google" id="ProtNLM"/>
    </source>
</evidence>
<dbReference type="GO" id="GO:0004721">
    <property type="term" value="F:phosphoprotein phosphatase activity"/>
    <property type="evidence" value="ECO:0007669"/>
    <property type="project" value="InterPro"/>
</dbReference>
<organism evidence="2 3">
    <name type="scientific">Purpureocillium lilacinum</name>
    <name type="common">Paecilomyces lilacinus</name>
    <dbReference type="NCBI Taxonomy" id="33203"/>
    <lineage>
        <taxon>Eukaryota</taxon>
        <taxon>Fungi</taxon>
        <taxon>Dikarya</taxon>
        <taxon>Ascomycota</taxon>
        <taxon>Pezizomycotina</taxon>
        <taxon>Sordariomycetes</taxon>
        <taxon>Hypocreomycetidae</taxon>
        <taxon>Hypocreales</taxon>
        <taxon>Ophiocordycipitaceae</taxon>
        <taxon>Purpureocillium</taxon>
    </lineage>
</organism>
<proteinExistence type="predicted"/>
<gene>
    <name evidence="2" type="ORF">PCL_00960</name>
</gene>
<dbReference type="Proteomes" id="UP000245956">
    <property type="component" value="Unassembled WGS sequence"/>
</dbReference>
<sequence length="332" mass="35604">MTSPTALALLASTPVDAPIPPQSLTTALSSPPFITTIPGALNVRDLGAYAPLRGLLRPRTVFRSGTLDFLPAESRPLLRSQLGVSRVVDFRRRDEVKVPLLVGGGNGVEGVTLVSCPYMDGREQPRQMGPGDFVAKEGEELSTGYEVMYDVILKGYTTGYRTVFEALRTAGEDNAVLFHCTGRQTAIADPFPGGKDRTGVMAALILDLLGAPIDVIADEYALTRIGTEPWREKLLPVALRSFGVQASTAAPDPRALSGDGETKDQEATGGEVTVDIETPGMREMLGTYAAVMKRFVERLRGEYGGAEGYMKNHLGFSDTDVAQIRANLSPSN</sequence>
<accession>A0A2U3E474</accession>
<dbReference type="Gene3D" id="3.90.190.10">
    <property type="entry name" value="Protein tyrosine phosphatase superfamily"/>
    <property type="match status" value="1"/>
</dbReference>
<name>A0A2U3E474_PURLI</name>
<evidence type="ECO:0000313" key="3">
    <source>
        <dbReference type="Proteomes" id="UP000245956"/>
    </source>
</evidence>
<dbReference type="SUPFAM" id="SSF52799">
    <property type="entry name" value="(Phosphotyrosine protein) phosphatases II"/>
    <property type="match status" value="2"/>
</dbReference>
<dbReference type="InterPro" id="IPR029021">
    <property type="entry name" value="Prot-tyrosine_phosphatase-like"/>
</dbReference>
<evidence type="ECO:0000313" key="2">
    <source>
        <dbReference type="EMBL" id="PWI69313.1"/>
    </source>
</evidence>
<comment type="caution">
    <text evidence="2">The sequence shown here is derived from an EMBL/GenBank/DDBJ whole genome shotgun (WGS) entry which is preliminary data.</text>
</comment>
<dbReference type="InterPro" id="IPR026893">
    <property type="entry name" value="Tyr/Ser_Pase_IphP-type"/>
</dbReference>
<dbReference type="Pfam" id="PF13350">
    <property type="entry name" value="Y_phosphatase3"/>
    <property type="match status" value="1"/>
</dbReference>
<evidence type="ECO:0000256" key="1">
    <source>
        <dbReference type="SAM" id="MobiDB-lite"/>
    </source>
</evidence>
<feature type="region of interest" description="Disordered" evidence="1">
    <location>
        <begin position="249"/>
        <end position="272"/>
    </location>
</feature>
<protein>
    <recommendedName>
        <fullName evidence="4">Tyrosine phosphatase</fullName>
    </recommendedName>
</protein>
<dbReference type="EMBL" id="LCWV01000012">
    <property type="protein sequence ID" value="PWI69313.1"/>
    <property type="molecule type" value="Genomic_DNA"/>
</dbReference>
<dbReference type="AlphaFoldDB" id="A0A2U3E474"/>
<reference evidence="2 3" key="1">
    <citation type="journal article" date="2016" name="Front. Microbiol.">
        <title>Genome and transcriptome sequences reveal the specific parasitism of the nematophagous Purpureocillium lilacinum 36-1.</title>
        <authorList>
            <person name="Xie J."/>
            <person name="Li S."/>
            <person name="Mo C."/>
            <person name="Xiao X."/>
            <person name="Peng D."/>
            <person name="Wang G."/>
            <person name="Xiao Y."/>
        </authorList>
    </citation>
    <scope>NUCLEOTIDE SEQUENCE [LARGE SCALE GENOMIC DNA]</scope>
    <source>
        <strain evidence="2 3">36-1</strain>
    </source>
</reference>